<evidence type="ECO:0008006" key="3">
    <source>
        <dbReference type="Google" id="ProtNLM"/>
    </source>
</evidence>
<accession>A0ABR0T2S8</accession>
<reference evidence="1 2" key="1">
    <citation type="submission" date="2024-01" db="EMBL/GenBank/DDBJ databases">
        <title>Complete genome of Cladobotryum mycophilum ATHUM6906.</title>
        <authorList>
            <person name="Christinaki A.C."/>
            <person name="Myridakis A.I."/>
            <person name="Kouvelis V.N."/>
        </authorList>
    </citation>
    <scope>NUCLEOTIDE SEQUENCE [LARGE SCALE GENOMIC DNA]</scope>
    <source>
        <strain evidence="1 2">ATHUM6906</strain>
    </source>
</reference>
<organism evidence="1 2">
    <name type="scientific">Cladobotryum mycophilum</name>
    <dbReference type="NCBI Taxonomy" id="491253"/>
    <lineage>
        <taxon>Eukaryota</taxon>
        <taxon>Fungi</taxon>
        <taxon>Dikarya</taxon>
        <taxon>Ascomycota</taxon>
        <taxon>Pezizomycotina</taxon>
        <taxon>Sordariomycetes</taxon>
        <taxon>Hypocreomycetidae</taxon>
        <taxon>Hypocreales</taxon>
        <taxon>Hypocreaceae</taxon>
        <taxon>Cladobotryum</taxon>
    </lineage>
</organism>
<dbReference type="EMBL" id="JAVFKD010000001">
    <property type="protein sequence ID" value="KAK5998447.1"/>
    <property type="molecule type" value="Genomic_DNA"/>
</dbReference>
<protein>
    <recommendedName>
        <fullName evidence="3">F-box domain-containing protein</fullName>
    </recommendedName>
</protein>
<proteinExistence type="predicted"/>
<keyword evidence="2" id="KW-1185">Reference proteome</keyword>
<gene>
    <name evidence="1" type="ORF">PT974_00826</name>
</gene>
<comment type="caution">
    <text evidence="1">The sequence shown here is derived from an EMBL/GenBank/DDBJ whole genome shotgun (WGS) entry which is preliminary data.</text>
</comment>
<evidence type="ECO:0000313" key="2">
    <source>
        <dbReference type="Proteomes" id="UP001338125"/>
    </source>
</evidence>
<sequence length="340" mass="38707">MFLHQLPPETLIRIFYFIGSAFFRRDVRRLHVSRWWYQLARPVFLEDLVFSAKTLEKFVQSSETEGMVPSMRDHVRSVSIGFDGLDGWRLHPLRPGTPAATSAPALSLYLVDEWTNELNSILAAFANILGQFKKLESLRLEARKERHGPLAKLWRRDYLMAAPMASFLSVRDLTCLEIDAVGTHVLDRSEGSSGIHLCSDVNAMLPTLRRLRIRMKDICTQVISIPEDSPPLPLEDLIINLSLIEPASPDTTFHYPKWCNPLPGSSFRQFKADMESRARELVPALKNPRIVRIVSHTVPGRAIHSFDALTGRRMLLKSDEPWDADGEDLDGLTITEQDYF</sequence>
<name>A0ABR0T2S8_9HYPO</name>
<evidence type="ECO:0000313" key="1">
    <source>
        <dbReference type="EMBL" id="KAK5998447.1"/>
    </source>
</evidence>
<dbReference type="Proteomes" id="UP001338125">
    <property type="component" value="Unassembled WGS sequence"/>
</dbReference>